<sequence>MSTILKKLKDLTSENCISIIMNSHRTKPDNIQDHVTLKKLIKDAENRLLADTTKRDAGKLVEKLNALADEIDHNYNLDSLLLFVNHEIAEFTRLPIHVEDRVVIDDTFATRDLIRAMHKESHYYVLVLSQDNARLIEALNDKVVKEFKSPFPMENKQFFTRNKAEDAIASRKSSLIAEFFNLVDKEVNAIRKENPLPVLICTVEENYPEYLKIADHKESIFTTFLNKNRIEEKDHAIVTEAAKIIEEHLATKNADRKTELLKAVTDNKFLSDTNEIYKAIKEGRVQTLFIEQGLFQPAVLEGDEITYVEASHRSDKGVIDDIYDEMIGMNMNFGGDVVFLPKGELERFNGFGAITRY</sequence>
<dbReference type="Pfam" id="PF18845">
    <property type="entry name" value="baeRF_family3"/>
    <property type="match status" value="1"/>
</dbReference>
<protein>
    <submittedName>
        <fullName evidence="1">Uncharacterized protein</fullName>
    </submittedName>
</protein>
<evidence type="ECO:0000313" key="2">
    <source>
        <dbReference type="Proteomes" id="UP001597549"/>
    </source>
</evidence>
<organism evidence="1 2">
    <name type="scientific">Flavobacterium ardleyense</name>
    <dbReference type="NCBI Taxonomy" id="2038737"/>
    <lineage>
        <taxon>Bacteria</taxon>
        <taxon>Pseudomonadati</taxon>
        <taxon>Bacteroidota</taxon>
        <taxon>Flavobacteriia</taxon>
        <taxon>Flavobacteriales</taxon>
        <taxon>Flavobacteriaceae</taxon>
        <taxon>Flavobacterium</taxon>
    </lineage>
</organism>
<reference evidence="2" key="1">
    <citation type="journal article" date="2019" name="Int. J. Syst. Evol. Microbiol.">
        <title>The Global Catalogue of Microorganisms (GCM) 10K type strain sequencing project: providing services to taxonomists for standard genome sequencing and annotation.</title>
        <authorList>
            <consortium name="The Broad Institute Genomics Platform"/>
            <consortium name="The Broad Institute Genome Sequencing Center for Infectious Disease"/>
            <person name="Wu L."/>
            <person name="Ma J."/>
        </authorList>
    </citation>
    <scope>NUCLEOTIDE SEQUENCE [LARGE SCALE GENOMIC DNA]</scope>
    <source>
        <strain evidence="2">KCTC 52644</strain>
    </source>
</reference>
<keyword evidence="2" id="KW-1185">Reference proteome</keyword>
<gene>
    <name evidence="1" type="ORF">ACFSX9_09165</name>
</gene>
<proteinExistence type="predicted"/>
<dbReference type="SUPFAM" id="SSF55315">
    <property type="entry name" value="L30e-like"/>
    <property type="match status" value="1"/>
</dbReference>
<name>A0ABW5Z8W6_9FLAO</name>
<dbReference type="EMBL" id="JBHUOL010000012">
    <property type="protein sequence ID" value="MFD2908906.1"/>
    <property type="molecule type" value="Genomic_DNA"/>
</dbReference>
<dbReference type="InterPro" id="IPR029064">
    <property type="entry name" value="Ribosomal_eL30-like_sf"/>
</dbReference>
<dbReference type="RefSeq" id="WP_379806861.1">
    <property type="nucleotide sequence ID" value="NZ_JBHUOL010000012.1"/>
</dbReference>
<evidence type="ECO:0000313" key="1">
    <source>
        <dbReference type="EMBL" id="MFD2908906.1"/>
    </source>
</evidence>
<comment type="caution">
    <text evidence="1">The sequence shown here is derived from an EMBL/GenBank/DDBJ whole genome shotgun (WGS) entry which is preliminary data.</text>
</comment>
<accession>A0ABW5Z8W6</accession>
<dbReference type="InterPro" id="IPR041289">
    <property type="entry name" value="Bact_RF_family3"/>
</dbReference>
<dbReference type="Proteomes" id="UP001597549">
    <property type="component" value="Unassembled WGS sequence"/>
</dbReference>